<reference evidence="8" key="2">
    <citation type="submission" date="2020-09" db="EMBL/GenBank/DDBJ databases">
        <authorList>
            <person name="Sun Q."/>
            <person name="Kim S."/>
        </authorList>
    </citation>
    <scope>NUCLEOTIDE SEQUENCE</scope>
    <source>
        <strain evidence="8">KCTC 42651</strain>
    </source>
</reference>
<evidence type="ECO:0000313" key="8">
    <source>
        <dbReference type="EMBL" id="GHD41077.1"/>
    </source>
</evidence>
<dbReference type="InterPro" id="IPR014606">
    <property type="entry name" value="Heptose_7-P_kinase"/>
</dbReference>
<dbReference type="RefSeq" id="WP_189987322.1">
    <property type="nucleotide sequence ID" value="NZ_BMZS01000001.1"/>
</dbReference>
<evidence type="ECO:0000256" key="2">
    <source>
        <dbReference type="ARBA" id="ARBA00022741"/>
    </source>
</evidence>
<evidence type="ECO:0000256" key="5">
    <source>
        <dbReference type="ARBA" id="ARBA00038121"/>
    </source>
</evidence>
<feature type="domain" description="GHMP kinase C-terminal" evidence="7">
    <location>
        <begin position="236"/>
        <end position="305"/>
    </location>
</feature>
<dbReference type="Gene3D" id="3.30.230.120">
    <property type="match status" value="1"/>
</dbReference>
<dbReference type="InterPro" id="IPR020568">
    <property type="entry name" value="Ribosomal_Su5_D2-typ_SF"/>
</dbReference>
<feature type="domain" description="GHMP kinase N-terminal" evidence="6">
    <location>
        <begin position="75"/>
        <end position="157"/>
    </location>
</feature>
<keyword evidence="2" id="KW-0547">Nucleotide-binding</keyword>
<evidence type="ECO:0000256" key="4">
    <source>
        <dbReference type="ARBA" id="ARBA00022840"/>
    </source>
</evidence>
<dbReference type="GO" id="GO:0005524">
    <property type="term" value="F:ATP binding"/>
    <property type="evidence" value="ECO:0007669"/>
    <property type="project" value="UniProtKB-KW"/>
</dbReference>
<dbReference type="Pfam" id="PF00288">
    <property type="entry name" value="GHMP_kinases_N"/>
    <property type="match status" value="1"/>
</dbReference>
<evidence type="ECO:0000259" key="6">
    <source>
        <dbReference type="Pfam" id="PF00288"/>
    </source>
</evidence>
<organism evidence="8 9">
    <name type="scientific">Thalassobaculum fulvum</name>
    <dbReference type="NCBI Taxonomy" id="1633335"/>
    <lineage>
        <taxon>Bacteria</taxon>
        <taxon>Pseudomonadati</taxon>
        <taxon>Pseudomonadota</taxon>
        <taxon>Alphaproteobacteria</taxon>
        <taxon>Rhodospirillales</taxon>
        <taxon>Thalassobaculaceae</taxon>
        <taxon>Thalassobaculum</taxon>
    </lineage>
</organism>
<dbReference type="AlphaFoldDB" id="A0A918XNL5"/>
<dbReference type="InterPro" id="IPR001174">
    <property type="entry name" value="HddA/FKP"/>
</dbReference>
<name>A0A918XNL5_9PROT</name>
<dbReference type="GO" id="GO:0042352">
    <property type="term" value="P:GDP-L-fucose salvage"/>
    <property type="evidence" value="ECO:0007669"/>
    <property type="project" value="TreeGrafter"/>
</dbReference>
<dbReference type="PRINTS" id="PR00960">
    <property type="entry name" value="LMBPPROTEIN"/>
</dbReference>
<dbReference type="GO" id="GO:0050201">
    <property type="term" value="F:fucokinase activity"/>
    <property type="evidence" value="ECO:0007669"/>
    <property type="project" value="TreeGrafter"/>
</dbReference>
<dbReference type="PIRSF" id="PIRSF036406">
    <property type="entry name" value="Hept_kin"/>
    <property type="match status" value="1"/>
</dbReference>
<dbReference type="EMBL" id="BMZS01000001">
    <property type="protein sequence ID" value="GHD41077.1"/>
    <property type="molecule type" value="Genomic_DNA"/>
</dbReference>
<reference evidence="8" key="1">
    <citation type="journal article" date="2014" name="Int. J. Syst. Evol. Microbiol.">
        <title>Complete genome sequence of Corynebacterium casei LMG S-19264T (=DSM 44701T), isolated from a smear-ripened cheese.</title>
        <authorList>
            <consortium name="US DOE Joint Genome Institute (JGI-PGF)"/>
            <person name="Walter F."/>
            <person name="Albersmeier A."/>
            <person name="Kalinowski J."/>
            <person name="Ruckert C."/>
        </authorList>
    </citation>
    <scope>NUCLEOTIDE SEQUENCE</scope>
    <source>
        <strain evidence="8">KCTC 42651</strain>
    </source>
</reference>
<comment type="similarity">
    <text evidence="5">Belongs to the GHMP kinase family.</text>
</comment>
<dbReference type="SUPFAM" id="SSF54211">
    <property type="entry name" value="Ribosomal protein S5 domain 2-like"/>
    <property type="match status" value="1"/>
</dbReference>
<keyword evidence="4" id="KW-0067">ATP-binding</keyword>
<keyword evidence="9" id="KW-1185">Reference proteome</keyword>
<dbReference type="Proteomes" id="UP000630353">
    <property type="component" value="Unassembled WGS sequence"/>
</dbReference>
<dbReference type="SUPFAM" id="SSF55060">
    <property type="entry name" value="GHMP Kinase, C-terminal domain"/>
    <property type="match status" value="1"/>
</dbReference>
<proteinExistence type="inferred from homology"/>
<dbReference type="InterPro" id="IPR013750">
    <property type="entry name" value="GHMP_kinase_C_dom"/>
</dbReference>
<dbReference type="InterPro" id="IPR006204">
    <property type="entry name" value="GHMP_kinase_N_dom"/>
</dbReference>
<dbReference type="Pfam" id="PF08544">
    <property type="entry name" value="GHMP_kinases_C"/>
    <property type="match status" value="1"/>
</dbReference>
<dbReference type="InterPro" id="IPR052203">
    <property type="entry name" value="GHMP_Kinase-Related"/>
</dbReference>
<evidence type="ECO:0000259" key="7">
    <source>
        <dbReference type="Pfam" id="PF08544"/>
    </source>
</evidence>
<dbReference type="InterPro" id="IPR036554">
    <property type="entry name" value="GHMP_kinase_C_sf"/>
</dbReference>
<accession>A0A918XNL5</accession>
<keyword evidence="1" id="KW-0808">Transferase</keyword>
<keyword evidence="3 8" id="KW-0418">Kinase</keyword>
<dbReference type="PANTHER" id="PTHR32463:SF0">
    <property type="entry name" value="L-FUCOSE KINASE"/>
    <property type="match status" value="1"/>
</dbReference>
<evidence type="ECO:0000256" key="3">
    <source>
        <dbReference type="ARBA" id="ARBA00022777"/>
    </source>
</evidence>
<evidence type="ECO:0000313" key="9">
    <source>
        <dbReference type="Proteomes" id="UP000630353"/>
    </source>
</evidence>
<dbReference type="PANTHER" id="PTHR32463">
    <property type="entry name" value="L-FUCOSE KINASE"/>
    <property type="match status" value="1"/>
</dbReference>
<protein>
    <submittedName>
        <fullName evidence="8">GHMP kinase</fullName>
    </submittedName>
</protein>
<evidence type="ECO:0000256" key="1">
    <source>
        <dbReference type="ARBA" id="ARBA00022679"/>
    </source>
</evidence>
<comment type="caution">
    <text evidence="8">The sequence shown here is derived from an EMBL/GenBank/DDBJ whole genome shotgun (WGS) entry which is preliminary data.</text>
</comment>
<sequence>MIITRTPFRVSLFGGGSDYPAWYRKHGGAVVGFAINKYCYISLRRLPPFFEHKHRIIYSVIENVRRIEDIQHPSVRAVLSECGITEGLEIHHDGDLPARSGLGSSSAFTVGLLKAIYAYRGRMLSHQQLAHEAIRIEQEVVGEAVGSQDQTWAAFGGFNRIRFGRHDEIGVDPVIVPKARKAELLSRLLLCFTNVRRVAATIAQEQIDNLPRSERQITRMTGMVDEALAIIGGSGPIDDLGDLLHESWMLKRSLAGSVSPPFVDEIYRRARDAGARGGKLLGAGGGGFMLLFVEPERRPAVEQALEGFIKVDFDIDYHGSTVVVYDPDDQVSF</sequence>
<gene>
    <name evidence="8" type="ORF">GCM10017083_05010</name>
</gene>